<dbReference type="SUPFAM" id="SSF50891">
    <property type="entry name" value="Cyclophilin-like"/>
    <property type="match status" value="1"/>
</dbReference>
<evidence type="ECO:0000256" key="1">
    <source>
        <dbReference type="RuleBase" id="RU363019"/>
    </source>
</evidence>
<keyword evidence="1" id="KW-0413">Isomerase</keyword>
<comment type="function">
    <text evidence="1">PPIases accelerate the folding of proteins. It catalyzes the cis-trans isomerization of proline imidic peptide bonds in oligopeptides.</text>
</comment>
<organism evidence="3 4">
    <name type="scientific">Saguinus oedipus</name>
    <name type="common">Cotton-top tamarin</name>
    <name type="synonym">Oedipomidas oedipus</name>
    <dbReference type="NCBI Taxonomy" id="9490"/>
    <lineage>
        <taxon>Eukaryota</taxon>
        <taxon>Metazoa</taxon>
        <taxon>Chordata</taxon>
        <taxon>Craniata</taxon>
        <taxon>Vertebrata</taxon>
        <taxon>Euteleostomi</taxon>
        <taxon>Mammalia</taxon>
        <taxon>Eutheria</taxon>
        <taxon>Euarchontoglires</taxon>
        <taxon>Primates</taxon>
        <taxon>Haplorrhini</taxon>
        <taxon>Platyrrhini</taxon>
        <taxon>Cebidae</taxon>
        <taxon>Callitrichinae</taxon>
        <taxon>Saguinus</taxon>
    </lineage>
</organism>
<evidence type="ECO:0000259" key="2">
    <source>
        <dbReference type="PROSITE" id="PS50072"/>
    </source>
</evidence>
<dbReference type="Pfam" id="PF00160">
    <property type="entry name" value="Pro_isomerase"/>
    <property type="match status" value="1"/>
</dbReference>
<comment type="caution">
    <text evidence="3">The sequence shown here is derived from an EMBL/GenBank/DDBJ whole genome shotgun (WGS) entry which is preliminary data.</text>
</comment>
<reference evidence="3 4" key="1">
    <citation type="submission" date="2023-05" db="EMBL/GenBank/DDBJ databases">
        <title>B98-5 Cell Line De Novo Hybrid Assembly: An Optical Mapping Approach.</title>
        <authorList>
            <person name="Kananen K."/>
            <person name="Auerbach J.A."/>
            <person name="Kautto E."/>
            <person name="Blachly J.S."/>
        </authorList>
    </citation>
    <scope>NUCLEOTIDE SEQUENCE [LARGE SCALE GENOMIC DNA]</scope>
    <source>
        <strain evidence="3">B95-8</strain>
        <tissue evidence="3">Cell line</tissue>
    </source>
</reference>
<sequence>MANAGPNINGSQVFTCTAETEWLDGKHVVLGKVKEGMNIVEVMECSGSRNGQTSKKSTMADCGPWLTVANKVDFTDLLGSQSDLLCSKSDLCVPHLTCYVLRLFRV</sequence>
<dbReference type="InterPro" id="IPR029000">
    <property type="entry name" value="Cyclophilin-like_dom_sf"/>
</dbReference>
<dbReference type="EC" id="5.2.1.8" evidence="1"/>
<dbReference type="EMBL" id="JASSZA010000007">
    <property type="protein sequence ID" value="KAK2106922.1"/>
    <property type="molecule type" value="Genomic_DNA"/>
</dbReference>
<comment type="catalytic activity">
    <reaction evidence="1">
        <text>[protein]-peptidylproline (omega=180) = [protein]-peptidylproline (omega=0)</text>
        <dbReference type="Rhea" id="RHEA:16237"/>
        <dbReference type="Rhea" id="RHEA-COMP:10747"/>
        <dbReference type="Rhea" id="RHEA-COMP:10748"/>
        <dbReference type="ChEBI" id="CHEBI:83833"/>
        <dbReference type="ChEBI" id="CHEBI:83834"/>
        <dbReference type="EC" id="5.2.1.8"/>
    </reaction>
</comment>
<proteinExistence type="inferred from homology"/>
<protein>
    <recommendedName>
        <fullName evidence="1">Peptidyl-prolyl cis-trans isomerase</fullName>
        <shortName evidence="1">PPIase</shortName>
        <ecNumber evidence="1">5.2.1.8</ecNumber>
    </recommendedName>
</protein>
<dbReference type="InterPro" id="IPR002130">
    <property type="entry name" value="Cyclophilin-type_PPIase_dom"/>
</dbReference>
<dbReference type="PANTHER" id="PTHR11071:SF548">
    <property type="entry name" value="PEPTIDYL-PROLYL CIS-TRANS ISOMERASE"/>
    <property type="match status" value="1"/>
</dbReference>
<dbReference type="Proteomes" id="UP001266305">
    <property type="component" value="Unassembled WGS sequence"/>
</dbReference>
<dbReference type="PANTHER" id="PTHR11071">
    <property type="entry name" value="PEPTIDYL-PROLYL CIS-TRANS ISOMERASE"/>
    <property type="match status" value="1"/>
</dbReference>
<dbReference type="PRINTS" id="PR00153">
    <property type="entry name" value="CSAPPISMRASE"/>
</dbReference>
<evidence type="ECO:0000313" key="3">
    <source>
        <dbReference type="EMBL" id="KAK2106922.1"/>
    </source>
</evidence>
<evidence type="ECO:0000313" key="4">
    <source>
        <dbReference type="Proteomes" id="UP001266305"/>
    </source>
</evidence>
<accession>A0ABQ9VC08</accession>
<dbReference type="Gene3D" id="2.40.100.10">
    <property type="entry name" value="Cyclophilin-like"/>
    <property type="match status" value="1"/>
</dbReference>
<keyword evidence="1" id="KW-0697">Rotamase</keyword>
<dbReference type="PROSITE" id="PS50072">
    <property type="entry name" value="CSA_PPIASE_2"/>
    <property type="match status" value="1"/>
</dbReference>
<gene>
    <name evidence="3" type="ORF">P7K49_016436</name>
</gene>
<keyword evidence="4" id="KW-1185">Reference proteome</keyword>
<feature type="domain" description="PPIase cyclophilin-type" evidence="2">
    <location>
        <begin position="1"/>
        <end position="64"/>
    </location>
</feature>
<comment type="similarity">
    <text evidence="1">Belongs to the cyclophilin-type PPIase family.</text>
</comment>
<name>A0ABQ9VC08_SAGOE</name>